<accession>A0ABQ5R9T8</accession>
<evidence type="ECO:0000256" key="1">
    <source>
        <dbReference type="SAM" id="Phobius"/>
    </source>
</evidence>
<organism evidence="2 3">
    <name type="scientific">Phytohabitans aurantiacus</name>
    <dbReference type="NCBI Taxonomy" id="3016789"/>
    <lineage>
        <taxon>Bacteria</taxon>
        <taxon>Bacillati</taxon>
        <taxon>Actinomycetota</taxon>
        <taxon>Actinomycetes</taxon>
        <taxon>Micromonosporales</taxon>
        <taxon>Micromonosporaceae</taxon>
    </lineage>
</organism>
<gene>
    <name evidence="2" type="ORF">Pa4123_82510</name>
</gene>
<reference evidence="2" key="1">
    <citation type="submission" date="2022-12" db="EMBL/GenBank/DDBJ databases">
        <title>New Phytohabitans aurantiacus sp. RD004123 nov., an actinomycete isolated from soil.</title>
        <authorList>
            <person name="Triningsih D.W."/>
            <person name="Harunari E."/>
            <person name="Igarashi Y."/>
        </authorList>
    </citation>
    <scope>NUCLEOTIDE SEQUENCE</scope>
    <source>
        <strain evidence="2">RD004123</strain>
    </source>
</reference>
<dbReference type="Pfam" id="PF19744">
    <property type="entry name" value="DUF6232"/>
    <property type="match status" value="1"/>
</dbReference>
<keyword evidence="1" id="KW-0472">Membrane</keyword>
<feature type="transmembrane region" description="Helical" evidence="1">
    <location>
        <begin position="80"/>
        <end position="101"/>
    </location>
</feature>
<evidence type="ECO:0000313" key="2">
    <source>
        <dbReference type="EMBL" id="GLI02973.1"/>
    </source>
</evidence>
<protein>
    <submittedName>
        <fullName evidence="2">Uncharacterized protein</fullName>
    </submittedName>
</protein>
<evidence type="ECO:0000313" key="3">
    <source>
        <dbReference type="Proteomes" id="UP001144280"/>
    </source>
</evidence>
<keyword evidence="3" id="KW-1185">Reference proteome</keyword>
<keyword evidence="1" id="KW-1133">Transmembrane helix</keyword>
<name>A0ABQ5R9T8_9ACTN</name>
<keyword evidence="1" id="KW-0812">Transmembrane</keyword>
<feature type="transmembrane region" description="Helical" evidence="1">
    <location>
        <begin position="48"/>
        <end position="74"/>
    </location>
</feature>
<proteinExistence type="predicted"/>
<dbReference type="EMBL" id="BSDI01000073">
    <property type="protein sequence ID" value="GLI02973.1"/>
    <property type="molecule type" value="Genomic_DNA"/>
</dbReference>
<dbReference type="RefSeq" id="WP_281904815.1">
    <property type="nucleotide sequence ID" value="NZ_BSDI01000073.1"/>
</dbReference>
<sequence length="156" mass="17517">MTRYYQDDSVLVTSEVIRVGGDVYRLSELTYVWHRRTKRSLRVGARMLSRWVLVTLLTAPLGFGALCAVSALFADWGQRAGAAVIGLALAVVLAIALAPLLEIPLMALERSYDRGTNLHELWVQCRGEERVLVRTTDALRFGQIYRAVQRAVEQNE</sequence>
<dbReference type="Proteomes" id="UP001144280">
    <property type="component" value="Unassembled WGS sequence"/>
</dbReference>
<comment type="caution">
    <text evidence="2">The sequence shown here is derived from an EMBL/GenBank/DDBJ whole genome shotgun (WGS) entry which is preliminary data.</text>
</comment>
<dbReference type="InterPro" id="IPR045629">
    <property type="entry name" value="DUF6232"/>
</dbReference>